<evidence type="ECO:0000256" key="2">
    <source>
        <dbReference type="ARBA" id="ARBA00023121"/>
    </source>
</evidence>
<reference evidence="3 4" key="1">
    <citation type="submission" date="2016-11" db="EMBL/GenBank/DDBJ databases">
        <authorList>
            <person name="Jaros S."/>
            <person name="Januszkiewicz K."/>
            <person name="Wedrychowicz H."/>
        </authorList>
    </citation>
    <scope>NUCLEOTIDE SEQUENCE [LARGE SCALE GENOMIC DNA]</scope>
    <source>
        <strain evidence="3 4">DSM 15929</strain>
    </source>
</reference>
<proteinExistence type="predicted"/>
<dbReference type="AlphaFoldDB" id="A0A1M6PL71"/>
<evidence type="ECO:0000313" key="3">
    <source>
        <dbReference type="EMBL" id="SHK08746.1"/>
    </source>
</evidence>
<protein>
    <submittedName>
        <fullName evidence="3">EDD domain protein, DegV family</fullName>
    </submittedName>
</protein>
<dbReference type="Gene3D" id="2.20.28.50">
    <property type="entry name" value="degv family protein"/>
    <property type="match status" value="1"/>
</dbReference>
<comment type="function">
    <text evidence="1">May bind long-chain fatty acids, such as palmitate, and may play a role in lipid transport or fatty acid metabolism.</text>
</comment>
<dbReference type="PROSITE" id="PS51482">
    <property type="entry name" value="DEGV"/>
    <property type="match status" value="1"/>
</dbReference>
<dbReference type="STRING" id="1121322.SAMN02745136_01643"/>
<dbReference type="SUPFAM" id="SSF82549">
    <property type="entry name" value="DAK1/DegV-like"/>
    <property type="match status" value="1"/>
</dbReference>
<dbReference type="InterPro" id="IPR043168">
    <property type="entry name" value="DegV_C"/>
</dbReference>
<dbReference type="InterPro" id="IPR050270">
    <property type="entry name" value="DegV_domain_contain"/>
</dbReference>
<dbReference type="Gene3D" id="3.40.50.10440">
    <property type="entry name" value="Dihydroxyacetone kinase, domain 1"/>
    <property type="match status" value="1"/>
</dbReference>
<dbReference type="OrthoDB" id="9780660at2"/>
<sequence length="295" mass="33225">MSDYIITCCSTADMPGEFFKENNIPIIHFHYTMEGKEYEDDLGKSMPFDLFYNKIKEGAVSTTSQPNAEQYMEVWEPLLKEGRDVLHISLSGGISGAYNSACIAADMLREKYPENKLYVVDSLAASSGYGLLVTLGMEKKKEGLPIEECDKWIEENKLTIHHWFFSTDLTSYYRGGRISATSAAFGTILKICPLLNVSHEGKLIPRDKYRGKKKVSEEMVKRMEQYALDRYGYSGRCYISHSSCYEDAKLVAEMIEEKFPKLNGKVMINNIGTVIGSHTGPGTVALYFAGVKRTE</sequence>
<dbReference type="InterPro" id="IPR003797">
    <property type="entry name" value="DegV"/>
</dbReference>
<name>A0A1M6PL71_9FIRM</name>
<dbReference type="PANTHER" id="PTHR33434:SF3">
    <property type="entry name" value="DEGV DOMAIN-CONTAINING PROTEIN YITS"/>
    <property type="match status" value="1"/>
</dbReference>
<keyword evidence="4" id="KW-1185">Reference proteome</keyword>
<organism evidence="3 4">
    <name type="scientific">Anaerocolumna jejuensis DSM 15929</name>
    <dbReference type="NCBI Taxonomy" id="1121322"/>
    <lineage>
        <taxon>Bacteria</taxon>
        <taxon>Bacillati</taxon>
        <taxon>Bacillota</taxon>
        <taxon>Clostridia</taxon>
        <taxon>Lachnospirales</taxon>
        <taxon>Lachnospiraceae</taxon>
        <taxon>Anaerocolumna</taxon>
    </lineage>
</organism>
<gene>
    <name evidence="3" type="ORF">SAMN02745136_01643</name>
</gene>
<dbReference type="Pfam" id="PF02645">
    <property type="entry name" value="DegV"/>
    <property type="match status" value="1"/>
</dbReference>
<accession>A0A1M6PL71</accession>
<evidence type="ECO:0000256" key="1">
    <source>
        <dbReference type="ARBA" id="ARBA00003238"/>
    </source>
</evidence>
<dbReference type="GO" id="GO:0008289">
    <property type="term" value="F:lipid binding"/>
    <property type="evidence" value="ECO:0007669"/>
    <property type="project" value="UniProtKB-KW"/>
</dbReference>
<dbReference type="Gene3D" id="3.30.1180.10">
    <property type="match status" value="1"/>
</dbReference>
<dbReference type="RefSeq" id="WP_073274709.1">
    <property type="nucleotide sequence ID" value="NZ_FRAC01000009.1"/>
</dbReference>
<dbReference type="EMBL" id="FRAC01000009">
    <property type="protein sequence ID" value="SHK08746.1"/>
    <property type="molecule type" value="Genomic_DNA"/>
</dbReference>
<evidence type="ECO:0000313" key="4">
    <source>
        <dbReference type="Proteomes" id="UP000184386"/>
    </source>
</evidence>
<dbReference type="Proteomes" id="UP000184386">
    <property type="component" value="Unassembled WGS sequence"/>
</dbReference>
<dbReference type="NCBIfam" id="TIGR00762">
    <property type="entry name" value="DegV"/>
    <property type="match status" value="1"/>
</dbReference>
<dbReference type="PANTHER" id="PTHR33434">
    <property type="entry name" value="DEGV DOMAIN-CONTAINING PROTEIN DR_1986-RELATED"/>
    <property type="match status" value="1"/>
</dbReference>
<keyword evidence="2" id="KW-0446">Lipid-binding</keyword>